<evidence type="ECO:0000313" key="2">
    <source>
        <dbReference type="EMBL" id="MBA1157939.1"/>
    </source>
</evidence>
<gene>
    <name evidence="2" type="ORF">H0S73_17660</name>
</gene>
<keyword evidence="3" id="KW-1185">Reference proteome</keyword>
<comment type="caution">
    <text evidence="2">The sequence shown here is derived from an EMBL/GenBank/DDBJ whole genome shotgun (WGS) entry which is preliminary data.</text>
</comment>
<proteinExistence type="predicted"/>
<feature type="region of interest" description="Disordered" evidence="1">
    <location>
        <begin position="354"/>
        <end position="374"/>
    </location>
</feature>
<dbReference type="RefSeq" id="WP_181053368.1">
    <property type="nucleotide sequence ID" value="NZ_JACDXJ010000001.1"/>
</dbReference>
<feature type="region of interest" description="Disordered" evidence="1">
    <location>
        <begin position="74"/>
        <end position="95"/>
    </location>
</feature>
<feature type="compositionally biased region" description="Basic residues" evidence="1">
    <location>
        <begin position="355"/>
        <end position="364"/>
    </location>
</feature>
<evidence type="ECO:0000313" key="3">
    <source>
        <dbReference type="Proteomes" id="UP000572984"/>
    </source>
</evidence>
<organism evidence="2 3">
    <name type="scientific">Microvirga mediterraneensis</name>
    <dbReference type="NCBI Taxonomy" id="2754695"/>
    <lineage>
        <taxon>Bacteria</taxon>
        <taxon>Pseudomonadati</taxon>
        <taxon>Pseudomonadota</taxon>
        <taxon>Alphaproteobacteria</taxon>
        <taxon>Hyphomicrobiales</taxon>
        <taxon>Methylobacteriaceae</taxon>
        <taxon>Microvirga</taxon>
    </lineage>
</organism>
<dbReference type="Proteomes" id="UP000572984">
    <property type="component" value="Unassembled WGS sequence"/>
</dbReference>
<reference evidence="2 3" key="1">
    <citation type="submission" date="2020-07" db="EMBL/GenBank/DDBJ databases">
        <title>Draft genome and description of Microvirga mediterraneensis Marseille-Q2068 sp. nov.</title>
        <authorList>
            <person name="Boxberger M."/>
        </authorList>
    </citation>
    <scope>NUCLEOTIDE SEQUENCE [LARGE SCALE GENOMIC DNA]</scope>
    <source>
        <strain evidence="2 3">Marseille-Q2068</strain>
    </source>
</reference>
<protein>
    <submittedName>
        <fullName evidence="2">Uncharacterized protein</fullName>
    </submittedName>
</protein>
<evidence type="ECO:0000256" key="1">
    <source>
        <dbReference type="SAM" id="MobiDB-lite"/>
    </source>
</evidence>
<dbReference type="EMBL" id="JACDXJ010000001">
    <property type="protein sequence ID" value="MBA1157939.1"/>
    <property type="molecule type" value="Genomic_DNA"/>
</dbReference>
<sequence length="374" mass="42654">MLTIDIATKIVPEDQRIWVVFSGSRRQHYEYFLDNSLVFIDYPGIALTRKSLESMDAIRQHVRMAIALNEYHRSGVQKRPPSRNPKRYSDAPFEEHSSRVRAGNVRRLYKEVRAGDLVVVPGAAFQPVLFGEVTDDFDPKNQVSVPGRDYLPIQYRSVKWTRTDVSRSDIPVDLQRYFLKPPAVAEIARTDTTERLYSFAYDSYILRDRSFTFFPGPNYSGNDPLETSEANQLISYFVAAYSAIERDEIDDFVSLSMLDAIAEYYDKELLESYVQVFRSPGYFSMMTKVTLLAAFVASRVTIATTNVLPAVMKDGIKITNSATAKPNKDQEHLEAQMNLLMKSLKEPQLNEMRAKGKNAKKKLGLKAQSKIVKQ</sequence>
<dbReference type="AlphaFoldDB" id="A0A838BSC6"/>
<accession>A0A838BSC6</accession>
<name>A0A838BSC6_9HYPH</name>